<keyword evidence="4" id="KW-1185">Reference proteome</keyword>
<dbReference type="STRING" id="1423727.FC34_GL000487"/>
<feature type="transmembrane region" description="Helical" evidence="1">
    <location>
        <begin position="307"/>
        <end position="327"/>
    </location>
</feature>
<organism evidence="3 4">
    <name type="scientific">Lacticaseibacillus brantae DSM 23927</name>
    <dbReference type="NCBI Taxonomy" id="1423727"/>
    <lineage>
        <taxon>Bacteria</taxon>
        <taxon>Bacillati</taxon>
        <taxon>Bacillota</taxon>
        <taxon>Bacilli</taxon>
        <taxon>Lactobacillales</taxon>
        <taxon>Lactobacillaceae</taxon>
        <taxon>Lacticaseibacillus</taxon>
    </lineage>
</organism>
<dbReference type="PANTHER" id="PTHR34473">
    <property type="entry name" value="UPF0699 TRANSMEMBRANE PROTEIN YDBS"/>
    <property type="match status" value="1"/>
</dbReference>
<dbReference type="PIRSF" id="PIRSF026631">
    <property type="entry name" value="UCP026631"/>
    <property type="match status" value="1"/>
</dbReference>
<gene>
    <name evidence="3" type="ORF">FC34_GL000487</name>
</gene>
<evidence type="ECO:0000259" key="2">
    <source>
        <dbReference type="Pfam" id="PF03703"/>
    </source>
</evidence>
<feature type="domain" description="YdbS-like PH" evidence="2">
    <location>
        <begin position="372"/>
        <end position="433"/>
    </location>
</feature>
<evidence type="ECO:0000256" key="1">
    <source>
        <dbReference type="SAM" id="Phobius"/>
    </source>
</evidence>
<dbReference type="Pfam" id="PF03703">
    <property type="entry name" value="bPH_2"/>
    <property type="match status" value="3"/>
</dbReference>
<reference evidence="3 4" key="1">
    <citation type="journal article" date="2015" name="Genome Announc.">
        <title>Expanding the biotechnology potential of lactobacilli through comparative genomics of 213 strains and associated genera.</title>
        <authorList>
            <person name="Sun Z."/>
            <person name="Harris H.M."/>
            <person name="McCann A."/>
            <person name="Guo C."/>
            <person name="Argimon S."/>
            <person name="Zhang W."/>
            <person name="Yang X."/>
            <person name="Jeffery I.B."/>
            <person name="Cooney J.C."/>
            <person name="Kagawa T.F."/>
            <person name="Liu W."/>
            <person name="Song Y."/>
            <person name="Salvetti E."/>
            <person name="Wrobel A."/>
            <person name="Rasinkangas P."/>
            <person name="Parkhill J."/>
            <person name="Rea M.C."/>
            <person name="O'Sullivan O."/>
            <person name="Ritari J."/>
            <person name="Douillard F.P."/>
            <person name="Paul Ross R."/>
            <person name="Yang R."/>
            <person name="Briner A.E."/>
            <person name="Felis G.E."/>
            <person name="de Vos W.M."/>
            <person name="Barrangou R."/>
            <person name="Klaenhammer T.R."/>
            <person name="Caufield P.W."/>
            <person name="Cui Y."/>
            <person name="Zhang H."/>
            <person name="O'Toole P.W."/>
        </authorList>
    </citation>
    <scope>NUCLEOTIDE SEQUENCE [LARGE SCALE GENOMIC DNA]</scope>
    <source>
        <strain evidence="3 4">DSM 23927</strain>
    </source>
</reference>
<dbReference type="InterPro" id="IPR014529">
    <property type="entry name" value="UCP026631"/>
</dbReference>
<evidence type="ECO:0000313" key="4">
    <source>
        <dbReference type="Proteomes" id="UP000051672"/>
    </source>
</evidence>
<feature type="transmembrane region" description="Helical" evidence="1">
    <location>
        <begin position="132"/>
        <end position="150"/>
    </location>
</feature>
<keyword evidence="1" id="KW-1133">Transmembrane helix</keyword>
<dbReference type="Proteomes" id="UP000051672">
    <property type="component" value="Unassembled WGS sequence"/>
</dbReference>
<feature type="transmembrane region" description="Helical" evidence="1">
    <location>
        <begin position="6"/>
        <end position="26"/>
    </location>
</feature>
<proteinExistence type="predicted"/>
<dbReference type="AlphaFoldDB" id="A0A0R2B8Q4"/>
<dbReference type="PANTHER" id="PTHR34473:SF2">
    <property type="entry name" value="UPF0699 TRANSMEMBRANE PROTEIN YDBT"/>
    <property type="match status" value="1"/>
</dbReference>
<evidence type="ECO:0000313" key="3">
    <source>
        <dbReference type="EMBL" id="KRM72777.1"/>
    </source>
</evidence>
<feature type="domain" description="YdbS-like PH" evidence="2">
    <location>
        <begin position="200"/>
        <end position="276"/>
    </location>
</feature>
<name>A0A0R2B8Q4_9LACO</name>
<feature type="domain" description="YdbS-like PH" evidence="2">
    <location>
        <begin position="28"/>
        <end position="104"/>
    </location>
</feature>
<feature type="transmembrane region" description="Helical" evidence="1">
    <location>
        <begin position="170"/>
        <end position="194"/>
    </location>
</feature>
<comment type="caution">
    <text evidence="3">The sequence shown here is derived from an EMBL/GenBank/DDBJ whole genome shotgun (WGS) entry which is preliminary data.</text>
</comment>
<dbReference type="EMBL" id="AYZQ01000001">
    <property type="protein sequence ID" value="KRM72777.1"/>
    <property type="molecule type" value="Genomic_DNA"/>
</dbReference>
<accession>A0A0R2B8Q4</accession>
<keyword evidence="1" id="KW-0812">Transmembrane</keyword>
<feature type="transmembrane region" description="Helical" evidence="1">
    <location>
        <begin position="333"/>
        <end position="353"/>
    </location>
</feature>
<sequence>MLKGQWNVTTIVIGGEILVTLAIAVWRWFFFRYQITPDTITIQRGLIAKKTSHIPRHNIQTIQQRQWFFFKPLHVLELQIETSGHEGSTPEAVLPGVPESVLAQLAVPTTSQSVEVQNDLSYQINASDLTQYALTSLGIFPILAAIFWLFGRLDDLLPKTWFTQAQAQLLMLGTVVIVGLGILLLLFGLLISFLREIQRYYHFTLQQTDHQLVTERGFFQRNQVSVATSKIQALRFSQNVLRQGLKITTIQALTASNAAADEQDKDLVLIPVIKTPVALPTIKRFVDWVPQPSPAVTLVPPRTRWRYARNVILGNAVVIGLLFAVTGQWHAPIWWLLAFIWLVIAGGLGRYAARQGQMGMSDTLLVAQVGHLFGRTRYLIPKAKIQSVEIRQPVLLRHQFAHVVINVRHGNSNQIVRVNYLPKAFAQSVWQWYAPSLPNKNLD</sequence>
<dbReference type="PATRIC" id="fig|1423727.3.peg.489"/>
<dbReference type="InterPro" id="IPR005182">
    <property type="entry name" value="YdbS-like_PH"/>
</dbReference>
<keyword evidence="1" id="KW-0472">Membrane</keyword>
<protein>
    <submittedName>
        <fullName evidence="3">Membrane protein</fullName>
    </submittedName>
</protein>